<organism evidence="2">
    <name type="scientific">Rhizophora mucronata</name>
    <name type="common">Asiatic mangrove</name>
    <dbReference type="NCBI Taxonomy" id="61149"/>
    <lineage>
        <taxon>Eukaryota</taxon>
        <taxon>Viridiplantae</taxon>
        <taxon>Streptophyta</taxon>
        <taxon>Embryophyta</taxon>
        <taxon>Tracheophyta</taxon>
        <taxon>Spermatophyta</taxon>
        <taxon>Magnoliopsida</taxon>
        <taxon>eudicotyledons</taxon>
        <taxon>Gunneridae</taxon>
        <taxon>Pentapetalae</taxon>
        <taxon>rosids</taxon>
        <taxon>fabids</taxon>
        <taxon>Malpighiales</taxon>
        <taxon>Rhizophoraceae</taxon>
        <taxon>Rhizophora</taxon>
    </lineage>
</organism>
<feature type="compositionally biased region" description="Low complexity" evidence="1">
    <location>
        <begin position="26"/>
        <end position="36"/>
    </location>
</feature>
<feature type="compositionally biased region" description="Polar residues" evidence="1">
    <location>
        <begin position="37"/>
        <end position="62"/>
    </location>
</feature>
<proteinExistence type="predicted"/>
<evidence type="ECO:0000256" key="1">
    <source>
        <dbReference type="SAM" id="MobiDB-lite"/>
    </source>
</evidence>
<dbReference type="EMBL" id="GGEC01023089">
    <property type="protein sequence ID" value="MBX03573.1"/>
    <property type="molecule type" value="Transcribed_RNA"/>
</dbReference>
<evidence type="ECO:0000313" key="2">
    <source>
        <dbReference type="EMBL" id="MBX03573.1"/>
    </source>
</evidence>
<name>A0A2P2KCV9_RHIMU</name>
<reference evidence="2" key="1">
    <citation type="submission" date="2018-02" db="EMBL/GenBank/DDBJ databases">
        <title>Rhizophora mucronata_Transcriptome.</title>
        <authorList>
            <person name="Meera S.P."/>
            <person name="Sreeshan A."/>
            <person name="Augustine A."/>
        </authorList>
    </citation>
    <scope>NUCLEOTIDE SEQUENCE</scope>
    <source>
        <tissue evidence="2">Leaf</tissue>
    </source>
</reference>
<accession>A0A2P2KCV9</accession>
<dbReference type="AlphaFoldDB" id="A0A2P2KCV9"/>
<sequence>MDTTVNPTNLQISKFDLKKPLKLSKLPLGSSGKSSSQSWLRNTSAVTPASSIKSSKTNNMYT</sequence>
<feature type="region of interest" description="Disordered" evidence="1">
    <location>
        <begin position="26"/>
        <end position="62"/>
    </location>
</feature>
<protein>
    <submittedName>
        <fullName evidence="2">Uncharacterized protein</fullName>
    </submittedName>
</protein>